<name>A0ABR6PRL0_9SPHI</name>
<proteinExistence type="predicted"/>
<sequence>MGGIEGNNKCIWLIIGNAYLVYEVSVTIFAQL</sequence>
<keyword evidence="2" id="KW-1185">Reference proteome</keyword>
<comment type="caution">
    <text evidence="1">The sequence shown here is derived from an EMBL/GenBank/DDBJ whole genome shotgun (WGS) entry which is preliminary data.</text>
</comment>
<evidence type="ECO:0000313" key="1">
    <source>
        <dbReference type="EMBL" id="MBB6112374.1"/>
    </source>
</evidence>
<dbReference type="EMBL" id="JACHCB010000018">
    <property type="protein sequence ID" value="MBB6112374.1"/>
    <property type="molecule type" value="Genomic_DNA"/>
</dbReference>
<evidence type="ECO:0000313" key="2">
    <source>
        <dbReference type="Proteomes" id="UP000541583"/>
    </source>
</evidence>
<gene>
    <name evidence="1" type="ORF">HDF23_005149</name>
</gene>
<dbReference type="Proteomes" id="UP000541583">
    <property type="component" value="Unassembled WGS sequence"/>
</dbReference>
<accession>A0ABR6PRL0</accession>
<protein>
    <submittedName>
        <fullName evidence="1">Uncharacterized protein</fullName>
    </submittedName>
</protein>
<organism evidence="1 2">
    <name type="scientific">Mucilaginibacter lappiensis</name>
    <dbReference type="NCBI Taxonomy" id="354630"/>
    <lineage>
        <taxon>Bacteria</taxon>
        <taxon>Pseudomonadati</taxon>
        <taxon>Bacteroidota</taxon>
        <taxon>Sphingobacteriia</taxon>
        <taxon>Sphingobacteriales</taxon>
        <taxon>Sphingobacteriaceae</taxon>
        <taxon>Mucilaginibacter</taxon>
    </lineage>
</organism>
<reference evidence="1 2" key="1">
    <citation type="submission" date="2020-08" db="EMBL/GenBank/DDBJ databases">
        <title>Genomic Encyclopedia of Type Strains, Phase IV (KMG-V): Genome sequencing to study the core and pangenomes of soil and plant-associated prokaryotes.</title>
        <authorList>
            <person name="Whitman W."/>
        </authorList>
    </citation>
    <scope>NUCLEOTIDE SEQUENCE [LARGE SCALE GENOMIC DNA]</scope>
    <source>
        <strain evidence="1 2">ANJLi2</strain>
    </source>
</reference>